<proteinExistence type="predicted"/>
<name>A0A6M0H060_9CLOT</name>
<keyword evidence="2" id="KW-1185">Reference proteome</keyword>
<sequence>MKFIRKPSEKYALGFCNACSENCHNDCSKQAGCGYCTSYNESN</sequence>
<gene>
    <name evidence="1" type="ORF">G3M99_00040</name>
</gene>
<comment type="caution">
    <text evidence="1">The sequence shown here is derived from an EMBL/GenBank/DDBJ whole genome shotgun (WGS) entry which is preliminary data.</text>
</comment>
<dbReference type="Proteomes" id="UP000481872">
    <property type="component" value="Unassembled WGS sequence"/>
</dbReference>
<dbReference type="RefSeq" id="WP_082761200.1">
    <property type="nucleotide sequence ID" value="NZ_JAAGPU010000001.1"/>
</dbReference>
<accession>A0A6M0H060</accession>
<protein>
    <submittedName>
        <fullName evidence="1">Clo7bot family Cys-rich peptide</fullName>
    </submittedName>
</protein>
<reference evidence="1 2" key="1">
    <citation type="submission" date="2020-02" db="EMBL/GenBank/DDBJ databases">
        <title>Genome assembly of a novel Clostridium senegalense strain.</title>
        <authorList>
            <person name="Gupta T.B."/>
            <person name="Jauregui R."/>
            <person name="Maclean P."/>
            <person name="Nawarathana A."/>
            <person name="Brightwell G."/>
        </authorList>
    </citation>
    <scope>NUCLEOTIDE SEQUENCE [LARGE SCALE GENOMIC DNA]</scope>
    <source>
        <strain evidence="1 2">AGRFS4</strain>
    </source>
</reference>
<dbReference type="NCBIfam" id="TIGR04333">
    <property type="entry name" value="Clo7Bot_mod_Cys"/>
    <property type="match status" value="1"/>
</dbReference>
<evidence type="ECO:0000313" key="2">
    <source>
        <dbReference type="Proteomes" id="UP000481872"/>
    </source>
</evidence>
<organism evidence="1 2">
    <name type="scientific">Clostridium senegalense</name>
    <dbReference type="NCBI Taxonomy" id="1465809"/>
    <lineage>
        <taxon>Bacteria</taxon>
        <taxon>Bacillati</taxon>
        <taxon>Bacillota</taxon>
        <taxon>Clostridia</taxon>
        <taxon>Eubacteriales</taxon>
        <taxon>Clostridiaceae</taxon>
        <taxon>Clostridium</taxon>
    </lineage>
</organism>
<dbReference type="InterPro" id="IPR027601">
    <property type="entry name" value="Clo7Bot_mod_Cys"/>
</dbReference>
<evidence type="ECO:0000313" key="1">
    <source>
        <dbReference type="EMBL" id="NEU03261.1"/>
    </source>
</evidence>
<dbReference type="AlphaFoldDB" id="A0A6M0H060"/>
<dbReference type="EMBL" id="JAAGPU010000001">
    <property type="protein sequence ID" value="NEU03261.1"/>
    <property type="molecule type" value="Genomic_DNA"/>
</dbReference>